<organism evidence="1">
    <name type="scientific">viral metagenome</name>
    <dbReference type="NCBI Taxonomy" id="1070528"/>
    <lineage>
        <taxon>unclassified sequences</taxon>
        <taxon>metagenomes</taxon>
        <taxon>organismal metagenomes</taxon>
    </lineage>
</organism>
<gene>
    <name evidence="1" type="ORF">MM171B01398_0007</name>
</gene>
<name>A0A6M3M7U9_9ZZZZ</name>
<accession>A0A6M3M7U9</accession>
<evidence type="ECO:0000313" key="1">
    <source>
        <dbReference type="EMBL" id="QJB02260.1"/>
    </source>
</evidence>
<proteinExistence type="predicted"/>
<sequence>MRKRGARYRKHTVTLIKVTLARGRESTSETVRNNAYVGTVRVVERGVSGDQEVEKTVVILDPDEDIDRGDKIKIGDVTMPVRSITRPRFVGKSPNHLEVILD</sequence>
<dbReference type="AlphaFoldDB" id="A0A6M3M7U9"/>
<dbReference type="EMBL" id="MT143770">
    <property type="protein sequence ID" value="QJB02260.1"/>
    <property type="molecule type" value="Genomic_DNA"/>
</dbReference>
<reference evidence="1" key="1">
    <citation type="submission" date="2020-03" db="EMBL/GenBank/DDBJ databases">
        <title>The deep terrestrial virosphere.</title>
        <authorList>
            <person name="Holmfeldt K."/>
            <person name="Nilsson E."/>
            <person name="Simone D."/>
            <person name="Lopez-Fernandez M."/>
            <person name="Wu X."/>
            <person name="de Brujin I."/>
            <person name="Lundin D."/>
            <person name="Andersson A."/>
            <person name="Bertilsson S."/>
            <person name="Dopson M."/>
        </authorList>
    </citation>
    <scope>NUCLEOTIDE SEQUENCE</scope>
    <source>
        <strain evidence="1">MM171B01398</strain>
    </source>
</reference>
<protein>
    <submittedName>
        <fullName evidence="1">Uncharacterized protein</fullName>
    </submittedName>
</protein>